<evidence type="ECO:0000313" key="3">
    <source>
        <dbReference type="EMBL" id="ERK04930.1"/>
    </source>
</evidence>
<proteinExistence type="predicted"/>
<name>U1GSN2_TRESO</name>
<evidence type="ECO:0008006" key="6">
    <source>
        <dbReference type="Google" id="ProtNLM"/>
    </source>
</evidence>
<sequence length="511" mass="58567">MKKYYTALAVSVALLLSAFPSSYRINSVRYIIDGMTKETSVEREVKIDKTIIFPDEISFAKYIDDYRQRLLNTRLFDEVSVEYSTRLFDEQTDLYIADLTVRLDDSFHFIGMPYPKYDSNSGLTLKLKLKDTNFFGTMKDMSADINFSLERDEDDTEMKHIVDDMGIAMGVNLSFDIPFKLAKLNATWTNSYGISYTIGHVSPEWDTSTGIDFSVPFGYRTSLDFSFAQGFTRNFDYKKYDDDIYFTEKGIVSLPIVLQRIENWGTVDYTPYVSAIYYWDFDGISDSNEDLVGPRLALGQTIGTSRIDWKNNLRTGLSVSTTQSFTYIVQNEKLQPKFSVEFKGFKGFKRIGIASDLYFFLMMNGTENIGPRLRGIRDKQYFSSASGYGDVYACKTSGALAVNIDFPIRVFSTRFEKNRVLRKLNFEVQVSPFIDFALVNNKATGTSFSVKDGFYAGGMEVIVFPESWKSIQFRVSFGIDAGRYFLKRFINTDWRRGVSKYELSIGIGLHY</sequence>
<dbReference type="PATRIC" id="fig|1125725.3.peg.2411"/>
<dbReference type="EMBL" id="AVQI01000008">
    <property type="protein sequence ID" value="ERK04930.1"/>
    <property type="molecule type" value="Genomic_DNA"/>
</dbReference>
<dbReference type="Proteomes" id="UP000016646">
    <property type="component" value="Unassembled WGS sequence"/>
</dbReference>
<gene>
    <name evidence="3" type="ORF">HMPREF0860_1249</name>
    <name evidence="2" type="ORF">HMPREF1325_1111</name>
</gene>
<reference evidence="4 5" key="1">
    <citation type="submission" date="2013-08" db="EMBL/GenBank/DDBJ databases">
        <authorList>
            <person name="Durkin A.S."/>
            <person name="Haft D.R."/>
            <person name="McCorrison J."/>
            <person name="Torralba M."/>
            <person name="Gillis M."/>
            <person name="Haft D.H."/>
            <person name="Methe B."/>
            <person name="Sutton G."/>
            <person name="Nelson K.E."/>
        </authorList>
    </citation>
    <scope>NUCLEOTIDE SEQUENCE [LARGE SCALE GENOMIC DNA]</scope>
    <source>
        <strain evidence="3 5">ATCC 35536</strain>
        <strain evidence="2 4">VPI DR56BR1116</strain>
    </source>
</reference>
<organism evidence="2 4">
    <name type="scientific">Treponema socranskii subsp. socranskii VPI DR56BR1116 = ATCC 35536</name>
    <dbReference type="NCBI Taxonomy" id="1125725"/>
    <lineage>
        <taxon>Bacteria</taxon>
        <taxon>Pseudomonadati</taxon>
        <taxon>Spirochaetota</taxon>
        <taxon>Spirochaetia</taxon>
        <taxon>Spirochaetales</taxon>
        <taxon>Treponemataceae</taxon>
        <taxon>Treponema</taxon>
    </lineage>
</organism>
<protein>
    <recommendedName>
        <fullName evidence="6">Outer membrane protein, OMP85 family</fullName>
    </recommendedName>
</protein>
<dbReference type="EMBL" id="AUZJ01000064">
    <property type="protein sequence ID" value="ERF59629.1"/>
    <property type="molecule type" value="Genomic_DNA"/>
</dbReference>
<dbReference type="AlphaFoldDB" id="U1GSN2"/>
<evidence type="ECO:0000313" key="5">
    <source>
        <dbReference type="Proteomes" id="UP000016646"/>
    </source>
</evidence>
<keyword evidence="1" id="KW-0732">Signal</keyword>
<dbReference type="RefSeq" id="WP_021331361.1">
    <property type="nucleotide sequence ID" value="NZ_AUZJ01000064.1"/>
</dbReference>
<dbReference type="eggNOG" id="ENOG5033UX3">
    <property type="taxonomic scope" value="Bacteria"/>
</dbReference>
<feature type="signal peptide" evidence="1">
    <location>
        <begin position="1"/>
        <end position="23"/>
    </location>
</feature>
<keyword evidence="5" id="KW-1185">Reference proteome</keyword>
<accession>U1GSN2</accession>
<dbReference type="Proteomes" id="UP000016412">
    <property type="component" value="Unassembled WGS sequence"/>
</dbReference>
<feature type="chain" id="PRO_5004611699" description="Outer membrane protein, OMP85 family" evidence="1">
    <location>
        <begin position="24"/>
        <end position="511"/>
    </location>
</feature>
<evidence type="ECO:0000256" key="1">
    <source>
        <dbReference type="SAM" id="SignalP"/>
    </source>
</evidence>
<evidence type="ECO:0000313" key="2">
    <source>
        <dbReference type="EMBL" id="ERF59629.1"/>
    </source>
</evidence>
<dbReference type="STRING" id="1125725.HMPREF1325_1111"/>
<evidence type="ECO:0000313" key="4">
    <source>
        <dbReference type="Proteomes" id="UP000016412"/>
    </source>
</evidence>
<comment type="caution">
    <text evidence="2">The sequence shown here is derived from an EMBL/GenBank/DDBJ whole genome shotgun (WGS) entry which is preliminary data.</text>
</comment>
<dbReference type="OrthoDB" id="368857at2"/>